<evidence type="ECO:0000256" key="3">
    <source>
        <dbReference type="ARBA" id="ARBA00022538"/>
    </source>
</evidence>
<evidence type="ECO:0000256" key="2">
    <source>
        <dbReference type="ARBA" id="ARBA00022448"/>
    </source>
</evidence>
<feature type="transmembrane region" description="Helical" evidence="10">
    <location>
        <begin position="187"/>
        <end position="207"/>
    </location>
</feature>
<evidence type="ECO:0000259" key="11">
    <source>
        <dbReference type="Pfam" id="PF00999"/>
    </source>
</evidence>
<feature type="transmembrane region" description="Helical" evidence="10">
    <location>
        <begin position="54"/>
        <end position="75"/>
    </location>
</feature>
<keyword evidence="4 10" id="KW-0812">Transmembrane</keyword>
<feature type="transmembrane region" description="Helical" evidence="10">
    <location>
        <begin position="154"/>
        <end position="175"/>
    </location>
</feature>
<sequence length="798" mass="88660">MNSSKSLFTSIILLPAEPIIPYYQVYNVCIEQPQMIIAEGIWASHTFVPPKSSFTMLEIQIIIIFVITQFFHFFLKRLGFSCFISQVMTGFLLGPSIPLGPLSEYKKLLFPFGGPDILNTLSSYGYAFFLFVNAVQMDFTLITKTGKKSWVIALLSYFLPIMVGFLFIFITLPIWKGLLGDDQAFNLPIIIISHSGCSFAVIASLLRDIGILNSELGRLALSSAFLNDIAGGIFMGVGTAIGSGMGLGVFVVVKNLLLFFVYLIVIPLVGRPIMMWIVKNTPKGKSINKIYINAIVVAFFMLGLLAGKFNQPFYAGVIILGIAVPEGPPLGSELVNQFELFSTWILTPLFVTCCVMKVNLTLCGPLILIIVITGFILLVHTIKLLQCMIVCKYCNMPTTDGLCLALILSCKGVVDCCSFILIYDGTRKTPEAIGVMVISTLVLEIISRIGVKALYDPSRKYAGYQKRNIMNLKQNSELRLVAVVHRASHMVHIKNFLNLCSPAPNNALIADVVHVMELIGRTTPIFIAHRLQQKMGSTHNYSGELVVTFDLFERDHAGSATTNTYTAISPQTFMQDDVCYLALDKNAAIIILPFHIRWTQEGLIESDDNMVRMLNSKVLERAPCSIGILVNRGNSTTINNNNNSIGYKVAMIFLGGPDDREALCLAKRFSKNLNNILHVYRLLASDQDAMGWEKMIDDEELREVRGAYVKLENIKYEEKIIEDASETTTFIRDIANIFDFIIVGRRNGVKSHQTLGLENWTEYTELGVIGDLLASSDMKTKASFLVVQQQQTNSISST</sequence>
<feature type="transmembrane region" description="Helical" evidence="10">
    <location>
        <begin position="366"/>
        <end position="390"/>
    </location>
</feature>
<dbReference type="Pfam" id="PF23259">
    <property type="entry name" value="CHX17_C"/>
    <property type="match status" value="1"/>
</dbReference>
<keyword evidence="3" id="KW-0633">Potassium transport</keyword>
<feature type="transmembrane region" description="Helical" evidence="10">
    <location>
        <begin position="123"/>
        <end position="142"/>
    </location>
</feature>
<evidence type="ECO:0000256" key="7">
    <source>
        <dbReference type="ARBA" id="ARBA00023065"/>
    </source>
</evidence>
<comment type="similarity">
    <text evidence="9">Belongs to the monovalent cation:proton antiporter 2 (CPA2) transporter (TC 2.A.37) family. CHX (TC 2.A.37.4) subfamily.</text>
</comment>
<feature type="domain" description="Cation/H+ exchanger transmembrane" evidence="11">
    <location>
        <begin position="67"/>
        <end position="442"/>
    </location>
</feature>
<dbReference type="GO" id="GO:0012505">
    <property type="term" value="C:endomembrane system"/>
    <property type="evidence" value="ECO:0007669"/>
    <property type="project" value="TreeGrafter"/>
</dbReference>
<dbReference type="InterPro" id="IPR006153">
    <property type="entry name" value="Cation/H_exchanger_TM"/>
</dbReference>
<name>A0AAV0ZKP8_VICFA</name>
<dbReference type="GO" id="GO:1902600">
    <property type="term" value="P:proton transmembrane transport"/>
    <property type="evidence" value="ECO:0007669"/>
    <property type="project" value="InterPro"/>
</dbReference>
<accession>A0AAV0ZKP8</accession>
<dbReference type="AlphaFoldDB" id="A0AAV0ZKP8"/>
<dbReference type="GO" id="GO:0016020">
    <property type="term" value="C:membrane"/>
    <property type="evidence" value="ECO:0007669"/>
    <property type="project" value="UniProtKB-SubCell"/>
</dbReference>
<dbReference type="Pfam" id="PF00999">
    <property type="entry name" value="Na_H_Exchanger"/>
    <property type="match status" value="1"/>
</dbReference>
<dbReference type="InterPro" id="IPR057290">
    <property type="entry name" value="CHX17_C"/>
</dbReference>
<dbReference type="Gene3D" id="1.20.1530.20">
    <property type="match status" value="1"/>
</dbReference>
<feature type="transmembrane region" description="Helical" evidence="10">
    <location>
        <begin position="219"/>
        <end position="241"/>
    </location>
</feature>
<dbReference type="EMBL" id="OX451737">
    <property type="protein sequence ID" value="CAI8599240.1"/>
    <property type="molecule type" value="Genomic_DNA"/>
</dbReference>
<keyword evidence="6 10" id="KW-1133">Transmembrane helix</keyword>
<dbReference type="PANTHER" id="PTHR32468">
    <property type="entry name" value="CATION/H + ANTIPORTER"/>
    <property type="match status" value="1"/>
</dbReference>
<feature type="transmembrane region" description="Helical" evidence="10">
    <location>
        <begin position="290"/>
        <end position="307"/>
    </location>
</feature>
<dbReference type="InterPro" id="IPR038770">
    <property type="entry name" value="Na+/solute_symporter_sf"/>
</dbReference>
<evidence type="ECO:0000256" key="8">
    <source>
        <dbReference type="ARBA" id="ARBA00023136"/>
    </source>
</evidence>
<keyword evidence="7" id="KW-0406">Ion transport</keyword>
<reference evidence="14 15" key="1">
    <citation type="submission" date="2023-01" db="EMBL/GenBank/DDBJ databases">
        <authorList>
            <person name="Kreplak J."/>
        </authorList>
    </citation>
    <scope>NUCLEOTIDE SEQUENCE [LARGE SCALE GENOMIC DNA]</scope>
</reference>
<evidence type="ECO:0000256" key="4">
    <source>
        <dbReference type="ARBA" id="ARBA00022692"/>
    </source>
</evidence>
<dbReference type="Proteomes" id="UP001157006">
    <property type="component" value="Chromosome 2"/>
</dbReference>
<evidence type="ECO:0000256" key="9">
    <source>
        <dbReference type="ARBA" id="ARBA00038341"/>
    </source>
</evidence>
<protein>
    <recommendedName>
        <fullName evidence="16">Cation/H+ exchanger domain-containing protein</fullName>
    </recommendedName>
</protein>
<gene>
    <name evidence="14" type="ORF">VFH_II165360</name>
</gene>
<organism evidence="14 15">
    <name type="scientific">Vicia faba</name>
    <name type="common">Broad bean</name>
    <name type="synonym">Faba vulgaris</name>
    <dbReference type="NCBI Taxonomy" id="3906"/>
    <lineage>
        <taxon>Eukaryota</taxon>
        <taxon>Viridiplantae</taxon>
        <taxon>Streptophyta</taxon>
        <taxon>Embryophyta</taxon>
        <taxon>Tracheophyta</taxon>
        <taxon>Spermatophyta</taxon>
        <taxon>Magnoliopsida</taxon>
        <taxon>eudicotyledons</taxon>
        <taxon>Gunneridae</taxon>
        <taxon>Pentapetalae</taxon>
        <taxon>rosids</taxon>
        <taxon>fabids</taxon>
        <taxon>Fabales</taxon>
        <taxon>Fabaceae</taxon>
        <taxon>Papilionoideae</taxon>
        <taxon>50 kb inversion clade</taxon>
        <taxon>NPAAA clade</taxon>
        <taxon>Hologalegina</taxon>
        <taxon>IRL clade</taxon>
        <taxon>Fabeae</taxon>
        <taxon>Vicia</taxon>
    </lineage>
</organism>
<evidence type="ECO:0000259" key="12">
    <source>
        <dbReference type="Pfam" id="PF23256"/>
    </source>
</evidence>
<dbReference type="GO" id="GO:0006813">
    <property type="term" value="P:potassium ion transport"/>
    <property type="evidence" value="ECO:0007669"/>
    <property type="project" value="UniProtKB-KW"/>
</dbReference>
<dbReference type="Pfam" id="PF23256">
    <property type="entry name" value="CHX17_2nd"/>
    <property type="match status" value="1"/>
</dbReference>
<dbReference type="GO" id="GO:0006885">
    <property type="term" value="P:regulation of pH"/>
    <property type="evidence" value="ECO:0007669"/>
    <property type="project" value="TreeGrafter"/>
</dbReference>
<feature type="domain" description="Cation/H(+) antiporter C-terminal" evidence="13">
    <location>
        <begin position="648"/>
        <end position="790"/>
    </location>
</feature>
<feature type="transmembrane region" description="Helical" evidence="10">
    <location>
        <begin position="402"/>
        <end position="421"/>
    </location>
</feature>
<feature type="domain" description="Cation/H(+) antiporter central" evidence="12">
    <location>
        <begin position="508"/>
        <end position="635"/>
    </location>
</feature>
<keyword evidence="8 10" id="KW-0472">Membrane</keyword>
<keyword evidence="15" id="KW-1185">Reference proteome</keyword>
<dbReference type="PANTHER" id="PTHR32468:SF101">
    <property type="entry name" value="CATION_H+ EXCHANGER 2"/>
    <property type="match status" value="1"/>
</dbReference>
<evidence type="ECO:0000313" key="15">
    <source>
        <dbReference type="Proteomes" id="UP001157006"/>
    </source>
</evidence>
<dbReference type="GO" id="GO:0015297">
    <property type="term" value="F:antiporter activity"/>
    <property type="evidence" value="ECO:0007669"/>
    <property type="project" value="InterPro"/>
</dbReference>
<evidence type="ECO:0000313" key="14">
    <source>
        <dbReference type="EMBL" id="CAI8599240.1"/>
    </source>
</evidence>
<evidence type="ECO:0000256" key="10">
    <source>
        <dbReference type="SAM" id="Phobius"/>
    </source>
</evidence>
<keyword evidence="5" id="KW-0630">Potassium</keyword>
<proteinExistence type="inferred from homology"/>
<feature type="transmembrane region" description="Helical" evidence="10">
    <location>
        <begin position="247"/>
        <end position="269"/>
    </location>
</feature>
<evidence type="ECO:0000259" key="13">
    <source>
        <dbReference type="Pfam" id="PF23259"/>
    </source>
</evidence>
<feature type="transmembrane region" description="Helical" evidence="10">
    <location>
        <begin position="82"/>
        <end position="103"/>
    </location>
</feature>
<evidence type="ECO:0000256" key="6">
    <source>
        <dbReference type="ARBA" id="ARBA00022989"/>
    </source>
</evidence>
<evidence type="ECO:0000256" key="1">
    <source>
        <dbReference type="ARBA" id="ARBA00004141"/>
    </source>
</evidence>
<evidence type="ECO:0000256" key="5">
    <source>
        <dbReference type="ARBA" id="ARBA00022958"/>
    </source>
</evidence>
<dbReference type="InterPro" id="IPR057291">
    <property type="entry name" value="CHX17_2nd"/>
</dbReference>
<evidence type="ECO:0008006" key="16">
    <source>
        <dbReference type="Google" id="ProtNLM"/>
    </source>
</evidence>
<comment type="subcellular location">
    <subcellularLocation>
        <location evidence="1">Membrane</location>
        <topology evidence="1">Multi-pass membrane protein</topology>
    </subcellularLocation>
</comment>
<keyword evidence="2" id="KW-0813">Transport</keyword>
<dbReference type="InterPro" id="IPR050794">
    <property type="entry name" value="CPA2_transporter"/>
</dbReference>